<feature type="region of interest" description="Disordered" evidence="1">
    <location>
        <begin position="99"/>
        <end position="166"/>
    </location>
</feature>
<proteinExistence type="predicted"/>
<evidence type="ECO:0000313" key="2">
    <source>
        <dbReference type="EMBL" id="MPN11838.1"/>
    </source>
</evidence>
<dbReference type="EMBL" id="VSSQ01058107">
    <property type="protein sequence ID" value="MPN11838.1"/>
    <property type="molecule type" value="Genomic_DNA"/>
</dbReference>
<sequence>MRGGIERGIHRSNKSRKTARHGIHHELDFFNIDAGDFRRFGIAAHGVDTPAKARPAHDDEKRDIADQRNKDQVVHQPEGERFCLRKLFKGTLKLIGGDPLAVGDQVGSTAKDIGQPQRRDNRDYLAVGDDGTDDQSAERADCHAHEKHHERGGVYALAHQKRRAHA</sequence>
<reference evidence="2" key="1">
    <citation type="submission" date="2019-08" db="EMBL/GenBank/DDBJ databases">
        <authorList>
            <person name="Kucharzyk K."/>
            <person name="Murdoch R.W."/>
            <person name="Higgins S."/>
            <person name="Loffler F."/>
        </authorList>
    </citation>
    <scope>NUCLEOTIDE SEQUENCE</scope>
</reference>
<comment type="caution">
    <text evidence="2">The sequence shown here is derived from an EMBL/GenBank/DDBJ whole genome shotgun (WGS) entry which is preliminary data.</text>
</comment>
<name>A0A645FBU9_9ZZZZ</name>
<feature type="region of interest" description="Disordered" evidence="1">
    <location>
        <begin position="48"/>
        <end position="77"/>
    </location>
</feature>
<organism evidence="2">
    <name type="scientific">bioreactor metagenome</name>
    <dbReference type="NCBI Taxonomy" id="1076179"/>
    <lineage>
        <taxon>unclassified sequences</taxon>
        <taxon>metagenomes</taxon>
        <taxon>ecological metagenomes</taxon>
    </lineage>
</organism>
<feature type="compositionally biased region" description="Basic residues" evidence="1">
    <location>
        <begin position="10"/>
        <end position="20"/>
    </location>
</feature>
<feature type="region of interest" description="Disordered" evidence="1">
    <location>
        <begin position="1"/>
        <end position="20"/>
    </location>
</feature>
<protein>
    <submittedName>
        <fullName evidence="2">Uncharacterized protein</fullName>
    </submittedName>
</protein>
<gene>
    <name evidence="2" type="ORF">SDC9_159146</name>
</gene>
<feature type="compositionally biased region" description="Basic and acidic residues" evidence="1">
    <location>
        <begin position="136"/>
        <end position="152"/>
    </location>
</feature>
<accession>A0A645FBU9</accession>
<evidence type="ECO:0000256" key="1">
    <source>
        <dbReference type="SAM" id="MobiDB-lite"/>
    </source>
</evidence>
<feature type="compositionally biased region" description="Basic and acidic residues" evidence="1">
    <location>
        <begin position="55"/>
        <end position="77"/>
    </location>
</feature>
<dbReference type="AlphaFoldDB" id="A0A645FBU9"/>